<dbReference type="Proteomes" id="UP000294952">
    <property type="component" value="Unassembled WGS sequence"/>
</dbReference>
<accession>A0A4R5X7B7</accession>
<evidence type="ECO:0000259" key="1">
    <source>
        <dbReference type="Pfam" id="PF12680"/>
    </source>
</evidence>
<dbReference type="EMBL" id="SDLP01000004">
    <property type="protein sequence ID" value="TDL07276.1"/>
    <property type="molecule type" value="Genomic_DNA"/>
</dbReference>
<dbReference type="AlphaFoldDB" id="A0A4R5X7B7"/>
<dbReference type="InterPro" id="IPR037401">
    <property type="entry name" value="SnoaL-like"/>
</dbReference>
<sequence length="276" mass="29259">MTSPRADVLSAAHRSLAAAGEHDRAGWLDLFTADGRVEDPVGSSPHRGRAAIGNFYDTFIGPREISYDLDADLVVGATVLRDLTLAIQMSATLTMQVPAYIRYDLKDTAGGLRIAALSAYWELPAMVRRFLGGGVGAVPAGLALGQAMVIHQGLRGSTGFLRGFAGTGTGTGKAFGRLLGDACDGDEIGVRRRTAGAVITAGDDEPRTASDVVRLLSGGRWDKQIRSGRSVAARVHTSDQRAIVIGEYRTRGADRAALSRLRVFTDTDTDTDTDRA</sequence>
<comment type="caution">
    <text evidence="2">The sequence shown here is derived from an EMBL/GenBank/DDBJ whole genome shotgun (WGS) entry which is preliminary data.</text>
</comment>
<feature type="domain" description="SnoaL-like" evidence="1">
    <location>
        <begin position="13"/>
        <end position="87"/>
    </location>
</feature>
<dbReference type="Gene3D" id="3.10.450.50">
    <property type="match status" value="1"/>
</dbReference>
<protein>
    <recommendedName>
        <fullName evidence="1">SnoaL-like domain-containing protein</fullName>
    </recommendedName>
</protein>
<dbReference type="InterPro" id="IPR032710">
    <property type="entry name" value="NTF2-like_dom_sf"/>
</dbReference>
<reference evidence="2 3" key="1">
    <citation type="submission" date="2019-01" db="EMBL/GenBank/DDBJ databases">
        <title>High-quality-draft genome sequences of five non-tuberculosis mycobacteriaceae isolated from a nosocomial environment.</title>
        <authorList>
            <person name="Tiago I."/>
            <person name="Alarico S."/>
            <person name="Pereira S.G."/>
            <person name="Coelho C."/>
            <person name="Maranha A."/>
            <person name="Empadinhas N."/>
        </authorList>
    </citation>
    <scope>NUCLEOTIDE SEQUENCE [LARGE SCALE GENOMIC DNA]</scope>
    <source>
        <strain evidence="2 3">22DIII</strain>
    </source>
</reference>
<name>A0A4R5X7B7_9MYCO</name>
<gene>
    <name evidence="2" type="ORF">EUA04_15160</name>
</gene>
<evidence type="ECO:0000313" key="2">
    <source>
        <dbReference type="EMBL" id="TDL07276.1"/>
    </source>
</evidence>
<dbReference type="SUPFAM" id="SSF54427">
    <property type="entry name" value="NTF2-like"/>
    <property type="match status" value="1"/>
</dbReference>
<evidence type="ECO:0000313" key="3">
    <source>
        <dbReference type="Proteomes" id="UP000294952"/>
    </source>
</evidence>
<organism evidence="2 3">
    <name type="scientific">Mycolicibacterium obuense</name>
    <dbReference type="NCBI Taxonomy" id="1807"/>
    <lineage>
        <taxon>Bacteria</taxon>
        <taxon>Bacillati</taxon>
        <taxon>Actinomycetota</taxon>
        <taxon>Actinomycetes</taxon>
        <taxon>Mycobacteriales</taxon>
        <taxon>Mycobacteriaceae</taxon>
        <taxon>Mycolicibacterium</taxon>
    </lineage>
</organism>
<dbReference type="RefSeq" id="WP_133414000.1">
    <property type="nucleotide sequence ID" value="NZ_SDLP01000004.1"/>
</dbReference>
<dbReference type="Pfam" id="PF12680">
    <property type="entry name" value="SnoaL_2"/>
    <property type="match status" value="1"/>
</dbReference>
<proteinExistence type="predicted"/>